<dbReference type="Proteomes" id="UP000054166">
    <property type="component" value="Unassembled WGS sequence"/>
</dbReference>
<organism evidence="2 3">
    <name type="scientific">Piloderma croceum (strain F 1598)</name>
    <dbReference type="NCBI Taxonomy" id="765440"/>
    <lineage>
        <taxon>Eukaryota</taxon>
        <taxon>Fungi</taxon>
        <taxon>Dikarya</taxon>
        <taxon>Basidiomycota</taxon>
        <taxon>Agaricomycotina</taxon>
        <taxon>Agaricomycetes</taxon>
        <taxon>Agaricomycetidae</taxon>
        <taxon>Atheliales</taxon>
        <taxon>Atheliaceae</taxon>
        <taxon>Piloderma</taxon>
    </lineage>
</organism>
<feature type="chain" id="PRO_5002162172" description="Carbohydrate-binding module family 19 domain-containing protein" evidence="1">
    <location>
        <begin position="20"/>
        <end position="318"/>
    </location>
</feature>
<evidence type="ECO:0008006" key="4">
    <source>
        <dbReference type="Google" id="ProtNLM"/>
    </source>
</evidence>
<name>A0A0C3C0E2_PILCF</name>
<keyword evidence="3" id="KW-1185">Reference proteome</keyword>
<accession>A0A0C3C0E2</accession>
<protein>
    <recommendedName>
        <fullName evidence="4">Carbohydrate-binding module family 19 domain-containing protein</fullName>
    </recommendedName>
</protein>
<evidence type="ECO:0000256" key="1">
    <source>
        <dbReference type="SAM" id="SignalP"/>
    </source>
</evidence>
<reference evidence="2 3" key="1">
    <citation type="submission" date="2014-04" db="EMBL/GenBank/DDBJ databases">
        <authorList>
            <consortium name="DOE Joint Genome Institute"/>
            <person name="Kuo A."/>
            <person name="Tarkka M."/>
            <person name="Buscot F."/>
            <person name="Kohler A."/>
            <person name="Nagy L.G."/>
            <person name="Floudas D."/>
            <person name="Copeland A."/>
            <person name="Barry K.W."/>
            <person name="Cichocki N."/>
            <person name="Veneault-Fourrey C."/>
            <person name="LaButti K."/>
            <person name="Lindquist E.A."/>
            <person name="Lipzen A."/>
            <person name="Lundell T."/>
            <person name="Morin E."/>
            <person name="Murat C."/>
            <person name="Sun H."/>
            <person name="Tunlid A."/>
            <person name="Henrissat B."/>
            <person name="Grigoriev I.V."/>
            <person name="Hibbett D.S."/>
            <person name="Martin F."/>
            <person name="Nordberg H.P."/>
            <person name="Cantor M.N."/>
            <person name="Hua S.X."/>
        </authorList>
    </citation>
    <scope>NUCLEOTIDE SEQUENCE [LARGE SCALE GENOMIC DNA]</scope>
    <source>
        <strain evidence="2 3">F 1598</strain>
    </source>
</reference>
<dbReference type="STRING" id="765440.A0A0C3C0E2"/>
<sequence length="318" mass="31806">MVYLSVVVAVALAATSVNGVPLTKRIAQVIADSTTKWEAACDKAGGGEKCNPVAVAAFGTLLAAPGPCEQQDAADNMIDLAKTLKNDPDMIKFAQLFAQQPRNSPNSQSVPYCQQAPKNSELNGLFQCQFQGDDPKTFVGGAKAGSTGTIPFGMSSPVSPAGSCKANTSGPIKDGSQLTDITSDPGVTSGTASASTSLPIILLNSGSGLTSAAAASGTASSGGFKLQNGKDAQKLNAKFSKLTTSSSCNEGDQACVNNGFAQCVGGKFQVTQCAASTTCAALPLVNSKGTSIACTTQSDAEARIKASGATGGLTGSGA</sequence>
<dbReference type="EMBL" id="KN832992">
    <property type="protein sequence ID" value="KIM83062.1"/>
    <property type="molecule type" value="Genomic_DNA"/>
</dbReference>
<feature type="signal peptide" evidence="1">
    <location>
        <begin position="1"/>
        <end position="19"/>
    </location>
</feature>
<evidence type="ECO:0000313" key="2">
    <source>
        <dbReference type="EMBL" id="KIM83062.1"/>
    </source>
</evidence>
<gene>
    <name evidence="2" type="ORF">PILCRDRAFT_784254</name>
</gene>
<keyword evidence="1" id="KW-0732">Signal</keyword>
<evidence type="ECO:0000313" key="3">
    <source>
        <dbReference type="Proteomes" id="UP000054166"/>
    </source>
</evidence>
<dbReference type="OrthoDB" id="2362516at2759"/>
<dbReference type="HOGENOM" id="CLU_038844_0_0_1"/>
<dbReference type="InParanoid" id="A0A0C3C0E2"/>
<reference evidence="3" key="2">
    <citation type="submission" date="2015-01" db="EMBL/GenBank/DDBJ databases">
        <title>Evolutionary Origins and Diversification of the Mycorrhizal Mutualists.</title>
        <authorList>
            <consortium name="DOE Joint Genome Institute"/>
            <consortium name="Mycorrhizal Genomics Consortium"/>
            <person name="Kohler A."/>
            <person name="Kuo A."/>
            <person name="Nagy L.G."/>
            <person name="Floudas D."/>
            <person name="Copeland A."/>
            <person name="Barry K.W."/>
            <person name="Cichocki N."/>
            <person name="Veneault-Fourrey C."/>
            <person name="LaButti K."/>
            <person name="Lindquist E.A."/>
            <person name="Lipzen A."/>
            <person name="Lundell T."/>
            <person name="Morin E."/>
            <person name="Murat C."/>
            <person name="Riley R."/>
            <person name="Ohm R."/>
            <person name="Sun H."/>
            <person name="Tunlid A."/>
            <person name="Henrissat B."/>
            <person name="Grigoriev I.V."/>
            <person name="Hibbett D.S."/>
            <person name="Martin F."/>
        </authorList>
    </citation>
    <scope>NUCLEOTIDE SEQUENCE [LARGE SCALE GENOMIC DNA]</scope>
    <source>
        <strain evidence="3">F 1598</strain>
    </source>
</reference>
<dbReference type="AlphaFoldDB" id="A0A0C3C0E2"/>
<proteinExistence type="predicted"/>